<evidence type="ECO:0008006" key="3">
    <source>
        <dbReference type="Google" id="ProtNLM"/>
    </source>
</evidence>
<dbReference type="AlphaFoldDB" id="A0A2Z4ACP6"/>
<dbReference type="KEGG" id="mtar:DF168_01106"/>
<dbReference type="InterPro" id="IPR008984">
    <property type="entry name" value="SMAD_FHA_dom_sf"/>
</dbReference>
<organism evidence="1 2">
    <name type="scientific">Candidatus Moanibacter tarae</name>
    <dbReference type="NCBI Taxonomy" id="2200854"/>
    <lineage>
        <taxon>Bacteria</taxon>
        <taxon>Pseudomonadati</taxon>
        <taxon>Verrucomicrobiota</taxon>
        <taxon>Opitutia</taxon>
        <taxon>Puniceicoccales</taxon>
        <taxon>Puniceicoccales incertae sedis</taxon>
        <taxon>Candidatus Moanibacter</taxon>
    </lineage>
</organism>
<name>A0A2Z4ACP6_9BACT</name>
<sequence length="508" mass="56656">MRIIGLEICDEGILAAENKDREVRIFPLESEGLSSPGHVFFDGSEFKTGREAEFLQRIYPRYVSDRCWDQLSLRPSELNTPGNPPPYSELAFRHIHFIWKKLQMGGQIDRLIIILPGKYLSGRYGDEEKIGLILGMAQDLGMPLVELVDLGVFSAAAGASSVGAGPSFALHVDVHLHSTFVTVIRTGQVFSRVSLHRSRVGYAQVYSELFPKLANRFLSQTAYDVTHNAKTEQVFFAHMKNALEELTEQEEVSIEMNGVRRIRKMVVTQEDIYHHLNVLNESNLNFIKKIYDEVATSERESPKHIFMTERAIRVSGLKEKIGSWKGDQIVLLPRGAATLTAVRYGLEKELETSLEDTPVTSTINLNEVGLSPTEPSPIPDCNSSVWINDQPSETSTGDRKCEGNYKPSHIVLNGIGYRIQGDEFIIGTDFPKNGFGLIIPNSIQGIGREHCSILSGNNEKILVPQNAYSTFLNTKPLLENETLKAGDILSLGSGAEKIELHLICCREE</sequence>
<reference evidence="1 2" key="1">
    <citation type="submission" date="2018-06" db="EMBL/GenBank/DDBJ databases">
        <title>Draft Genome Sequence of a Novel Marine Bacterium Related to the Verrucomicrobia.</title>
        <authorList>
            <person name="Vosseberg J."/>
            <person name="Martijn J."/>
            <person name="Ettema T.J.G."/>
        </authorList>
    </citation>
    <scope>NUCLEOTIDE SEQUENCE [LARGE SCALE GENOMIC DNA]</scope>
    <source>
        <strain evidence="1">TARA_B100001123</strain>
    </source>
</reference>
<evidence type="ECO:0000313" key="2">
    <source>
        <dbReference type="Proteomes" id="UP000247465"/>
    </source>
</evidence>
<dbReference type="Gene3D" id="2.60.200.20">
    <property type="match status" value="1"/>
</dbReference>
<gene>
    <name evidence="1" type="ORF">DF168_01106</name>
</gene>
<dbReference type="EMBL" id="CP029803">
    <property type="protein sequence ID" value="AWT59909.1"/>
    <property type="molecule type" value="Genomic_DNA"/>
</dbReference>
<accession>A0A2Z4ACP6</accession>
<proteinExistence type="predicted"/>
<evidence type="ECO:0000313" key="1">
    <source>
        <dbReference type="EMBL" id="AWT59909.1"/>
    </source>
</evidence>
<protein>
    <recommendedName>
        <fullName evidence="3">FHA domain-containing protein</fullName>
    </recommendedName>
</protein>
<dbReference type="SUPFAM" id="SSF49879">
    <property type="entry name" value="SMAD/FHA domain"/>
    <property type="match status" value="1"/>
</dbReference>
<dbReference type="Proteomes" id="UP000247465">
    <property type="component" value="Chromosome"/>
</dbReference>